<feature type="compositionally biased region" description="Basic and acidic residues" evidence="1">
    <location>
        <begin position="22"/>
        <end position="38"/>
    </location>
</feature>
<dbReference type="Proteomes" id="UP001196413">
    <property type="component" value="Unassembled WGS sequence"/>
</dbReference>
<protein>
    <submittedName>
        <fullName evidence="2">Uncharacterized protein</fullName>
    </submittedName>
</protein>
<feature type="region of interest" description="Disordered" evidence="1">
    <location>
        <begin position="1"/>
        <end position="38"/>
    </location>
</feature>
<accession>A0AAD5MRN7</accession>
<comment type="caution">
    <text evidence="2">The sequence shown here is derived from an EMBL/GenBank/DDBJ whole genome shotgun (WGS) entry which is preliminary data.</text>
</comment>
<reference evidence="2" key="1">
    <citation type="submission" date="2021-06" db="EMBL/GenBank/DDBJ databases">
        <title>Parelaphostrongylus tenuis whole genome reference sequence.</title>
        <authorList>
            <person name="Garwood T.J."/>
            <person name="Larsen P.A."/>
            <person name="Fountain-Jones N.M."/>
            <person name="Garbe J.R."/>
            <person name="Macchietto M.G."/>
            <person name="Kania S.A."/>
            <person name="Gerhold R.W."/>
            <person name="Richards J.E."/>
            <person name="Wolf T.M."/>
        </authorList>
    </citation>
    <scope>NUCLEOTIDE SEQUENCE</scope>
    <source>
        <strain evidence="2">MNPRO001-30</strain>
        <tissue evidence="2">Meninges</tissue>
    </source>
</reference>
<organism evidence="2 3">
    <name type="scientific">Parelaphostrongylus tenuis</name>
    <name type="common">Meningeal worm</name>
    <dbReference type="NCBI Taxonomy" id="148309"/>
    <lineage>
        <taxon>Eukaryota</taxon>
        <taxon>Metazoa</taxon>
        <taxon>Ecdysozoa</taxon>
        <taxon>Nematoda</taxon>
        <taxon>Chromadorea</taxon>
        <taxon>Rhabditida</taxon>
        <taxon>Rhabditina</taxon>
        <taxon>Rhabditomorpha</taxon>
        <taxon>Strongyloidea</taxon>
        <taxon>Metastrongylidae</taxon>
        <taxon>Parelaphostrongylus</taxon>
    </lineage>
</organism>
<gene>
    <name evidence="2" type="ORF">KIN20_019505</name>
</gene>
<sequence length="87" mass="10145">MTECREIDITKTTTTTVSEDTSDMKALSKDGGRNIRPKTKEHCSGHMWNVKINRCAVTVTSCFEANKKREQQEMRDEQWTREFMKEA</sequence>
<dbReference type="AlphaFoldDB" id="A0AAD5MRN7"/>
<dbReference type="EMBL" id="JAHQIW010003890">
    <property type="protein sequence ID" value="KAJ1360513.1"/>
    <property type="molecule type" value="Genomic_DNA"/>
</dbReference>
<proteinExistence type="predicted"/>
<evidence type="ECO:0000313" key="2">
    <source>
        <dbReference type="EMBL" id="KAJ1360513.1"/>
    </source>
</evidence>
<keyword evidence="3" id="KW-1185">Reference proteome</keyword>
<evidence type="ECO:0000256" key="1">
    <source>
        <dbReference type="SAM" id="MobiDB-lite"/>
    </source>
</evidence>
<evidence type="ECO:0000313" key="3">
    <source>
        <dbReference type="Proteomes" id="UP001196413"/>
    </source>
</evidence>
<name>A0AAD5MRN7_PARTN</name>